<dbReference type="InterPro" id="IPR049712">
    <property type="entry name" value="Poly_export"/>
</dbReference>
<dbReference type="EMBL" id="MEUI01000018">
    <property type="protein sequence ID" value="OGC34393.1"/>
    <property type="molecule type" value="Genomic_DNA"/>
</dbReference>
<proteinExistence type="predicted"/>
<dbReference type="PANTHER" id="PTHR33619">
    <property type="entry name" value="POLYSACCHARIDE EXPORT PROTEIN GFCE-RELATED"/>
    <property type="match status" value="1"/>
</dbReference>
<keyword evidence="1" id="KW-0732">Signal</keyword>
<evidence type="ECO:0000313" key="4">
    <source>
        <dbReference type="Proteomes" id="UP000177309"/>
    </source>
</evidence>
<dbReference type="AlphaFoldDB" id="A0A1F4TQQ0"/>
<dbReference type="Pfam" id="PF02563">
    <property type="entry name" value="Poly_export"/>
    <property type="match status" value="1"/>
</dbReference>
<organism evidence="3 4">
    <name type="scientific">candidate division WOR-1 bacterium RIFOXYC2_FULL_41_25</name>
    <dbReference type="NCBI Taxonomy" id="1802586"/>
    <lineage>
        <taxon>Bacteria</taxon>
        <taxon>Bacillati</taxon>
        <taxon>Saganbacteria</taxon>
    </lineage>
</organism>
<protein>
    <recommendedName>
        <fullName evidence="2">Polysaccharide export protein N-terminal domain-containing protein</fullName>
    </recommendedName>
</protein>
<reference evidence="3 4" key="1">
    <citation type="journal article" date="2016" name="Nat. Commun.">
        <title>Thousands of microbial genomes shed light on interconnected biogeochemical processes in an aquifer system.</title>
        <authorList>
            <person name="Anantharaman K."/>
            <person name="Brown C.T."/>
            <person name="Hug L.A."/>
            <person name="Sharon I."/>
            <person name="Castelle C.J."/>
            <person name="Probst A.J."/>
            <person name="Thomas B.C."/>
            <person name="Singh A."/>
            <person name="Wilkins M.J."/>
            <person name="Karaoz U."/>
            <person name="Brodie E.L."/>
            <person name="Williams K.H."/>
            <person name="Hubbard S.S."/>
            <person name="Banfield J.F."/>
        </authorList>
    </citation>
    <scope>NUCLEOTIDE SEQUENCE [LARGE SCALE GENOMIC DNA]</scope>
</reference>
<dbReference type="InterPro" id="IPR003715">
    <property type="entry name" value="Poly_export_N"/>
</dbReference>
<evidence type="ECO:0000313" key="3">
    <source>
        <dbReference type="EMBL" id="OGC34393.1"/>
    </source>
</evidence>
<evidence type="ECO:0000256" key="1">
    <source>
        <dbReference type="ARBA" id="ARBA00022729"/>
    </source>
</evidence>
<dbReference type="Gene3D" id="3.30.1950.10">
    <property type="entry name" value="wza like domain"/>
    <property type="match status" value="1"/>
</dbReference>
<dbReference type="Proteomes" id="UP000177309">
    <property type="component" value="Unassembled WGS sequence"/>
</dbReference>
<accession>A0A1F4TQQ0</accession>
<comment type="caution">
    <text evidence="3">The sequence shown here is derived from an EMBL/GenBank/DDBJ whole genome shotgun (WGS) entry which is preliminary data.</text>
</comment>
<gene>
    <name evidence="3" type="ORF">A2462_00835</name>
</gene>
<sequence length="207" mass="22912">MRKIISVMLIFLHLTFGIVPTTLLYNNAMSGSRFYTILYNVIGSHLSLADEYRLAPGDVLEVKIVGQDKLDTKQTITPDGTISLPMLGRLTVSGQTLKQLDNTLASGFSQYINKPQVVVYLTPRPIYVVQHDQGKNTWDVKEAKSVAEAQAYMGSSTSDIGHRTSDIGHGQVISVEAGNKPDWWEQNWYKIITATAVIAGVYATVHR</sequence>
<dbReference type="PANTHER" id="PTHR33619:SF3">
    <property type="entry name" value="POLYSACCHARIDE EXPORT PROTEIN GFCE-RELATED"/>
    <property type="match status" value="1"/>
</dbReference>
<feature type="domain" description="Polysaccharide export protein N-terminal" evidence="2">
    <location>
        <begin position="49"/>
        <end position="121"/>
    </location>
</feature>
<evidence type="ECO:0000259" key="2">
    <source>
        <dbReference type="Pfam" id="PF02563"/>
    </source>
</evidence>
<dbReference type="GO" id="GO:0015159">
    <property type="term" value="F:polysaccharide transmembrane transporter activity"/>
    <property type="evidence" value="ECO:0007669"/>
    <property type="project" value="InterPro"/>
</dbReference>
<name>A0A1F4TQQ0_UNCSA</name>